<protein>
    <submittedName>
        <fullName evidence="2">Phage-related protein</fullName>
    </submittedName>
</protein>
<evidence type="ECO:0000256" key="1">
    <source>
        <dbReference type="SAM" id="Phobius"/>
    </source>
</evidence>
<evidence type="ECO:0000313" key="5">
    <source>
        <dbReference type="Proteomes" id="UP000236729"/>
    </source>
</evidence>
<reference evidence="4 5" key="2">
    <citation type="submission" date="2016-10" db="EMBL/GenBank/DDBJ databases">
        <authorList>
            <person name="Varghese N."/>
            <person name="Submissions S."/>
        </authorList>
    </citation>
    <scope>NUCLEOTIDE SEQUENCE [LARGE SCALE GENOMIC DNA]</scope>
    <source>
        <strain evidence="5">ATCC 20501</strain>
        <strain evidence="3 4">CGMCC 4.3529</strain>
    </source>
</reference>
<dbReference type="RefSeq" id="WP_143185899.1">
    <property type="nucleotide sequence ID" value="NZ_FNVB01000008.1"/>
</dbReference>
<dbReference type="SMR" id="A0A1H6E153"/>
<keyword evidence="1" id="KW-0812">Transmembrane</keyword>
<accession>A0A1H6E153</accession>
<evidence type="ECO:0000313" key="3">
    <source>
        <dbReference type="EMBL" id="SFD93452.1"/>
    </source>
</evidence>
<proteinExistence type="predicted"/>
<feature type="transmembrane region" description="Helical" evidence="1">
    <location>
        <begin position="339"/>
        <end position="363"/>
    </location>
</feature>
<feature type="transmembrane region" description="Helical" evidence="1">
    <location>
        <begin position="443"/>
        <end position="463"/>
    </location>
</feature>
<evidence type="ECO:0000313" key="4">
    <source>
        <dbReference type="Proteomes" id="UP000199690"/>
    </source>
</evidence>
<dbReference type="AlphaFoldDB" id="A0A1H6E153"/>
<gene>
    <name evidence="2" type="ORF">SAMN02982929_05300</name>
    <name evidence="3" type="ORF">SAMN05216506_107276</name>
</gene>
<dbReference type="EMBL" id="FNVB01000008">
    <property type="protein sequence ID" value="SEG90726.1"/>
    <property type="molecule type" value="Genomic_DNA"/>
</dbReference>
<feature type="transmembrane region" description="Helical" evidence="1">
    <location>
        <begin position="508"/>
        <end position="533"/>
    </location>
</feature>
<dbReference type="Proteomes" id="UP000236729">
    <property type="component" value="Unassembled WGS sequence"/>
</dbReference>
<feature type="transmembrane region" description="Helical" evidence="1">
    <location>
        <begin position="375"/>
        <end position="396"/>
    </location>
</feature>
<feature type="transmembrane region" description="Helical" evidence="1">
    <location>
        <begin position="475"/>
        <end position="496"/>
    </location>
</feature>
<sequence>MATLQSILVKLGLDPDDFRGGLGRAQKSLAKFRGDLVENRRGIEDFGNALSSLGRSTAFASLISGAVGLSAALAPAAGSLLLLPGMATAGAAAFGTYKVALSGFGEAMKSLDDPKKFAEAVAELSPAARESATAIRDLTPAWEGLTHAVQDTTFAGLAGEIRTLGGTYIPVLQSGMVGISGEFNRGAKDIAAWLREAQTVRDVESMFASARTVVGNLVDTARPLAQVLSDVGAVGGEVFAGLTEGAGSAAQRFADFVREARNTGRLRGWIEGGLDVLRQLWQLVKNLTVALKGVFAAAQPSGQSLLETLIQLTAQFAAWVNSAEGQAQLAAMFDTLGQVLGHLVVILPMVAGGLGTLLGWISSLPAPVQSLITGFLAWSLVIGVLITRFAPLFSLLGTLGGRFLAAATTSGTATNKIVAALGRGIAASTTWVARMTVMAATTVARFVMMAAGAVAQATLMAVRVGVQFALMTAQAIARTVAAAAAVVAQWAIMAAGAMARAVIMAASWFVAMGPIGWVIAAVVGLVALIVANWDTVVAWTEQAWSAVSGWVASAWQWIVDSVSAAGRWIVDLVSSAWTSARDAVVSGVTSCVDFVRNLPDMILDALAGLGNLLVDTGRNLIQGLIRGIESAIGWLKEKLSWVTDMLPDWKGPMRVDARLLEPTGRVIMQGLVTGIDVGAGDVEKRLGAVTAAVAATPAPAPAAARQTDQAAALQTALTRAVREGLAGAELGLARRSGRVVAQLTNDVNRSDARRGR</sequence>
<name>A0A1H6E153_9PSEU</name>
<keyword evidence="1" id="KW-0472">Membrane</keyword>
<dbReference type="EMBL" id="FOME01000007">
    <property type="protein sequence ID" value="SFD93452.1"/>
    <property type="molecule type" value="Genomic_DNA"/>
</dbReference>
<accession>A0A1I1WEF1</accession>
<evidence type="ECO:0000313" key="2">
    <source>
        <dbReference type="EMBL" id="SEG90726.1"/>
    </source>
</evidence>
<dbReference type="Proteomes" id="UP000199690">
    <property type="component" value="Unassembled WGS sequence"/>
</dbReference>
<keyword evidence="4" id="KW-1185">Reference proteome</keyword>
<organism evidence="2 5">
    <name type="scientific">Saccharopolyspora kobensis</name>
    <dbReference type="NCBI Taxonomy" id="146035"/>
    <lineage>
        <taxon>Bacteria</taxon>
        <taxon>Bacillati</taxon>
        <taxon>Actinomycetota</taxon>
        <taxon>Actinomycetes</taxon>
        <taxon>Pseudonocardiales</taxon>
        <taxon>Pseudonocardiaceae</taxon>
        <taxon>Saccharopolyspora</taxon>
    </lineage>
</organism>
<keyword evidence="1" id="KW-1133">Transmembrane helix</keyword>
<reference evidence="2" key="1">
    <citation type="submission" date="2016-10" db="EMBL/GenBank/DDBJ databases">
        <authorList>
            <person name="de Groot N.N."/>
        </authorList>
    </citation>
    <scope>NUCLEOTIDE SEQUENCE [LARGE SCALE GENOMIC DNA]</scope>
    <source>
        <strain evidence="2">ATCC 20501</strain>
    </source>
</reference>